<protein>
    <recommendedName>
        <fullName evidence="4 14">Protoporphyrinogen IX oxidase</fullName>
        <shortName evidence="14">PPO</shortName>
        <ecNumber evidence="14 15">1.3.99.-</ecNumber>
    </recommendedName>
</protein>
<reference evidence="16 17" key="1">
    <citation type="submission" date="2019-03" db="EMBL/GenBank/DDBJ databases">
        <title>Draft genome of Gammaproteobacteria bacterium LSUCC0057, a member of the SAR92 clade.</title>
        <authorList>
            <person name="Lanclos V.C."/>
            <person name="Doiron C."/>
            <person name="Henson M.W."/>
            <person name="Thrash J.C."/>
        </authorList>
    </citation>
    <scope>NUCLEOTIDE SEQUENCE [LARGE SCALE GENOMIC DNA]</scope>
    <source>
        <strain evidence="16 17">LSUCC0057</strain>
    </source>
</reference>
<feature type="transmembrane region" description="Helical" evidence="14">
    <location>
        <begin position="6"/>
        <end position="28"/>
    </location>
</feature>
<keyword evidence="7 14" id="KW-0812">Transmembrane</keyword>
<keyword evidence="6 14" id="KW-0349">Heme</keyword>
<feature type="binding site" description="axial binding residue" evidence="14">
    <location>
        <position position="9"/>
    </location>
    <ligand>
        <name>heme</name>
        <dbReference type="ChEBI" id="CHEBI:30413"/>
    </ligand>
    <ligandPart>
        <name>Fe</name>
        <dbReference type="ChEBI" id="CHEBI:18248"/>
    </ligandPart>
</feature>
<dbReference type="EC" id="1.3.99.-" evidence="14 15"/>
<comment type="catalytic activity">
    <reaction evidence="13 14 15">
        <text>protoporphyrinogen IX + 3 A = protoporphyrin IX + 3 AH2</text>
        <dbReference type="Rhea" id="RHEA:62000"/>
        <dbReference type="ChEBI" id="CHEBI:13193"/>
        <dbReference type="ChEBI" id="CHEBI:17499"/>
        <dbReference type="ChEBI" id="CHEBI:57306"/>
        <dbReference type="ChEBI" id="CHEBI:57307"/>
    </reaction>
</comment>
<dbReference type="AlphaFoldDB" id="A0A4Y8UKB8"/>
<evidence type="ECO:0000256" key="12">
    <source>
        <dbReference type="ARBA" id="ARBA00023136"/>
    </source>
</evidence>
<comment type="subcellular location">
    <subcellularLocation>
        <location evidence="1 14">Cell membrane</location>
        <topology evidence="1 14">Multi-pass membrane protein</topology>
    </subcellularLocation>
</comment>
<dbReference type="NCBIfam" id="TIGR00701">
    <property type="entry name" value="protoporphyrinogen oxidase HemJ"/>
    <property type="match status" value="1"/>
</dbReference>
<evidence type="ECO:0000256" key="13">
    <source>
        <dbReference type="ARBA" id="ARBA00048390"/>
    </source>
</evidence>
<comment type="caution">
    <text evidence="16">The sequence shown here is derived from an EMBL/GenBank/DDBJ whole genome shotgun (WGS) entry which is preliminary data.</text>
</comment>
<dbReference type="HAMAP" id="MF_02239">
    <property type="entry name" value="HemJ"/>
    <property type="match status" value="1"/>
</dbReference>
<keyword evidence="12 14" id="KW-0472">Membrane</keyword>
<evidence type="ECO:0000256" key="8">
    <source>
        <dbReference type="ARBA" id="ARBA00022723"/>
    </source>
</evidence>
<feature type="binding site" description="axial binding residue" evidence="14">
    <location>
        <position position="85"/>
    </location>
    <ligand>
        <name>heme</name>
        <dbReference type="ChEBI" id="CHEBI:30413"/>
    </ligand>
    <ligandPart>
        <name>Fe</name>
        <dbReference type="ChEBI" id="CHEBI:18248"/>
    </ligandPart>
</feature>
<comment type="cofactor">
    <cofactor evidence="14 15">
        <name>heme b</name>
        <dbReference type="ChEBI" id="CHEBI:60344"/>
    </cofactor>
    <text evidence="14 15">Binds 1 heme b (iron(II)-protoporphyrin IX) group per subunit.</text>
</comment>
<gene>
    <name evidence="16" type="primary">hemJ</name>
    <name evidence="16" type="ORF">E3W66_07385</name>
</gene>
<evidence type="ECO:0000256" key="4">
    <source>
        <dbReference type="ARBA" id="ARBA00017504"/>
    </source>
</evidence>
<evidence type="ECO:0000256" key="1">
    <source>
        <dbReference type="ARBA" id="ARBA00004651"/>
    </source>
</evidence>
<evidence type="ECO:0000313" key="17">
    <source>
        <dbReference type="Proteomes" id="UP000298133"/>
    </source>
</evidence>
<comment type="subunit">
    <text evidence="14">Homodimer.</text>
</comment>
<name>A0A4Y8UKB8_9GAMM</name>
<dbReference type="GO" id="GO:0070818">
    <property type="term" value="F:protoporphyrinogen oxidase activity"/>
    <property type="evidence" value="ECO:0007669"/>
    <property type="project" value="UniProtKB-UniRule"/>
</dbReference>
<keyword evidence="10 14" id="KW-0560">Oxidoreductase</keyword>
<evidence type="ECO:0000256" key="14">
    <source>
        <dbReference type="HAMAP-Rule" id="MF_02239"/>
    </source>
</evidence>
<dbReference type="OrthoDB" id="9800824at2"/>
<dbReference type="Proteomes" id="UP000298133">
    <property type="component" value="Unassembled WGS sequence"/>
</dbReference>
<evidence type="ECO:0000256" key="10">
    <source>
        <dbReference type="ARBA" id="ARBA00023002"/>
    </source>
</evidence>
<organism evidence="16 17">
    <name type="scientific">Gammaproteobacteria bacterium LSUCC0057</name>
    <dbReference type="NCBI Taxonomy" id="2559237"/>
    <lineage>
        <taxon>Bacteria</taxon>
        <taxon>Pseudomonadati</taxon>
        <taxon>Pseudomonadota</taxon>
        <taxon>Gammaproteobacteria</taxon>
        <taxon>Cellvibrionales</taxon>
        <taxon>Porticoccaceae</taxon>
        <taxon>SAR92 clade</taxon>
    </lineage>
</organism>
<keyword evidence="5 14" id="KW-1003">Cell membrane</keyword>
<evidence type="ECO:0000256" key="7">
    <source>
        <dbReference type="ARBA" id="ARBA00022692"/>
    </source>
</evidence>
<feature type="transmembrane region" description="Helical" evidence="14">
    <location>
        <begin position="81"/>
        <end position="99"/>
    </location>
</feature>
<keyword evidence="9 14" id="KW-1133">Transmembrane helix</keyword>
<accession>A0A4Y8UKB8</accession>
<dbReference type="UniPathway" id="UPA00251">
    <property type="reaction ID" value="UER00324"/>
</dbReference>
<dbReference type="PANTHER" id="PTHR40255:SF1">
    <property type="entry name" value="PROTOPORPHYRINOGEN IX OXIDASE"/>
    <property type="match status" value="1"/>
</dbReference>
<proteinExistence type="inferred from homology"/>
<dbReference type="GO" id="GO:0005886">
    <property type="term" value="C:plasma membrane"/>
    <property type="evidence" value="ECO:0007669"/>
    <property type="project" value="UniProtKB-SubCell"/>
</dbReference>
<dbReference type="Pfam" id="PF03653">
    <property type="entry name" value="UPF0093"/>
    <property type="match status" value="1"/>
</dbReference>
<dbReference type="InterPro" id="IPR005265">
    <property type="entry name" value="HemJ-like"/>
</dbReference>
<dbReference type="PANTHER" id="PTHR40255">
    <property type="entry name" value="UPF0093 MEMBRANE PROTEIN SLR1790"/>
    <property type="match status" value="1"/>
</dbReference>
<dbReference type="GO" id="GO:0046872">
    <property type="term" value="F:metal ion binding"/>
    <property type="evidence" value="ECO:0007669"/>
    <property type="project" value="UniProtKB-UniRule"/>
</dbReference>
<evidence type="ECO:0000256" key="3">
    <source>
        <dbReference type="ARBA" id="ARBA00006501"/>
    </source>
</evidence>
<keyword evidence="17" id="KW-1185">Reference proteome</keyword>
<evidence type="ECO:0000256" key="6">
    <source>
        <dbReference type="ARBA" id="ARBA00022617"/>
    </source>
</evidence>
<evidence type="ECO:0000256" key="15">
    <source>
        <dbReference type="PIRNR" id="PIRNR004638"/>
    </source>
</evidence>
<comment type="similarity">
    <text evidence="3 14 15">Belongs to the HemJ family.</text>
</comment>
<evidence type="ECO:0000313" key="16">
    <source>
        <dbReference type="EMBL" id="TFH68059.1"/>
    </source>
</evidence>
<evidence type="ECO:0000256" key="11">
    <source>
        <dbReference type="ARBA" id="ARBA00023004"/>
    </source>
</evidence>
<dbReference type="EMBL" id="SPIA01000002">
    <property type="protein sequence ID" value="TFH68059.1"/>
    <property type="molecule type" value="Genomic_DNA"/>
</dbReference>
<feature type="transmembrane region" description="Helical" evidence="14">
    <location>
        <begin position="49"/>
        <end position="69"/>
    </location>
</feature>
<feature type="transmembrane region" description="Helical" evidence="14">
    <location>
        <begin position="120"/>
        <end position="138"/>
    </location>
</feature>
<keyword evidence="11 14" id="KW-0408">Iron</keyword>
<comment type="function">
    <text evidence="14 15">Catalyzes the oxidation of protoporphyrinogen IX to protoporphyrin IX.</text>
</comment>
<evidence type="ECO:0000256" key="5">
    <source>
        <dbReference type="ARBA" id="ARBA00022475"/>
    </source>
</evidence>
<evidence type="ECO:0000256" key="9">
    <source>
        <dbReference type="ARBA" id="ARBA00022989"/>
    </source>
</evidence>
<keyword evidence="8 14" id="KW-0479">Metal-binding</keyword>
<comment type="pathway">
    <text evidence="2 14 15">Porphyrin-containing compound metabolism; protoporphyrin-IX biosynthesis; protoporphyrin-IX from protoporphyrinogen-IX: step 1/1.</text>
</comment>
<dbReference type="PIRSF" id="PIRSF004638">
    <property type="entry name" value="UCP004638"/>
    <property type="match status" value="1"/>
</dbReference>
<sequence length="143" mass="16631">MYAWVLAWHLIAVVCWFAALFYLPRLFVYHAMSDDQISRDRFVVMERKLYRGIGTPAMIATVVLGGWLVALNPDYYLSQRWFQIKAVIVALLIGYHLVCRQHMLALRDERSDKSHVYFRWFNEAPVLALIAVVILVIVKPFSG</sequence>
<evidence type="ECO:0000256" key="2">
    <source>
        <dbReference type="ARBA" id="ARBA00005073"/>
    </source>
</evidence>
<dbReference type="GO" id="GO:0006782">
    <property type="term" value="P:protoporphyrinogen IX biosynthetic process"/>
    <property type="evidence" value="ECO:0007669"/>
    <property type="project" value="UniProtKB-UniRule"/>
</dbReference>